<dbReference type="SMART" id="SM01321">
    <property type="entry name" value="Y1_Tnp"/>
    <property type="match status" value="1"/>
</dbReference>
<dbReference type="GO" id="GO:0004803">
    <property type="term" value="F:transposase activity"/>
    <property type="evidence" value="ECO:0007669"/>
    <property type="project" value="InterPro"/>
</dbReference>
<accession>A0A7Z2VDB5</accession>
<reference evidence="2 3" key="2">
    <citation type="submission" date="2020-04" db="EMBL/GenBank/DDBJ databases">
        <authorList>
            <person name="Fomenkov A."/>
            <person name="Anton B.P."/>
            <person name="Roberts R.J."/>
        </authorList>
    </citation>
    <scope>NUCLEOTIDE SEQUENCE [LARGE SCALE GENOMIC DNA]</scope>
    <source>
        <strain evidence="2 3">NEB122</strain>
    </source>
</reference>
<dbReference type="InterPro" id="IPR002686">
    <property type="entry name" value="Transposase_17"/>
</dbReference>
<organism evidence="2 3">
    <name type="scientific">Xanthomonas campestris pv. badrii</name>
    <dbReference type="NCBI Taxonomy" id="149696"/>
    <lineage>
        <taxon>Bacteria</taxon>
        <taxon>Pseudomonadati</taxon>
        <taxon>Pseudomonadota</taxon>
        <taxon>Gammaproteobacteria</taxon>
        <taxon>Lysobacterales</taxon>
        <taxon>Lysobacteraceae</taxon>
        <taxon>Xanthomonas</taxon>
    </lineage>
</organism>
<feature type="domain" description="Transposase IS200-like" evidence="1">
    <location>
        <begin position="9"/>
        <end position="124"/>
    </location>
</feature>
<dbReference type="Gene3D" id="3.30.70.1290">
    <property type="entry name" value="Transposase IS200-like"/>
    <property type="match status" value="1"/>
</dbReference>
<evidence type="ECO:0000259" key="1">
    <source>
        <dbReference type="SMART" id="SM01321"/>
    </source>
</evidence>
<dbReference type="SUPFAM" id="SSF143422">
    <property type="entry name" value="Transposase IS200-like"/>
    <property type="match status" value="1"/>
</dbReference>
<dbReference type="Proteomes" id="UP000503498">
    <property type="component" value="Chromosome"/>
</dbReference>
<dbReference type="RefSeq" id="WP_169707507.1">
    <property type="nucleotide sequence ID" value="NZ_CP051651.1"/>
</dbReference>
<evidence type="ECO:0000313" key="2">
    <source>
        <dbReference type="EMBL" id="QJD69363.1"/>
    </source>
</evidence>
<dbReference type="AlphaFoldDB" id="A0A7Z2VDB5"/>
<sequence>MARPPRLDIPHVAQHVVQRGNDRMPCFFEDVDYRHYLTMLHEAATAQGCRIHAYVLMTNHVHLMATPSAKGAVSRMMQALGRRYVSYINIKYRRTGTLWEGRYKACLVDAERYVLACYRYIELNPVRAAMVTDPGAYRWSSHRYNAQGIHDPLITPHETYLALDVQPVKRLAAYRVLFAEAIDQQRLAEIRIYLEQQRALGTPRFQTQIEAMLGRCATTRPRGRPSASSK</sequence>
<proteinExistence type="predicted"/>
<dbReference type="GO" id="GO:0003677">
    <property type="term" value="F:DNA binding"/>
    <property type="evidence" value="ECO:0007669"/>
    <property type="project" value="InterPro"/>
</dbReference>
<dbReference type="InterPro" id="IPR036515">
    <property type="entry name" value="Transposase_17_sf"/>
</dbReference>
<protein>
    <submittedName>
        <fullName evidence="2">Transposase</fullName>
    </submittedName>
</protein>
<gene>
    <name evidence="2" type="ORF">HG421_17750</name>
</gene>
<dbReference type="PANTHER" id="PTHR34322:SF2">
    <property type="entry name" value="TRANSPOSASE IS200-LIKE DOMAIN-CONTAINING PROTEIN"/>
    <property type="match status" value="1"/>
</dbReference>
<dbReference type="PANTHER" id="PTHR34322">
    <property type="entry name" value="TRANSPOSASE, Y1_TNP DOMAIN-CONTAINING"/>
    <property type="match status" value="1"/>
</dbReference>
<dbReference type="GO" id="GO:0006313">
    <property type="term" value="P:DNA transposition"/>
    <property type="evidence" value="ECO:0007669"/>
    <property type="project" value="InterPro"/>
</dbReference>
<reference evidence="2 3" key="1">
    <citation type="submission" date="2020-04" db="EMBL/GenBank/DDBJ databases">
        <title>Genome-Wide Identification of 5-Methylcytosine Sites in Bacterial Genomes By High-Throughput Sequencing of MspJI Restriction Fragments.</title>
        <authorList>
            <person name="Wu V."/>
        </authorList>
    </citation>
    <scope>NUCLEOTIDE SEQUENCE [LARGE SCALE GENOMIC DNA]</scope>
    <source>
        <strain evidence="2 3">NEB122</strain>
    </source>
</reference>
<dbReference type="Pfam" id="PF01797">
    <property type="entry name" value="Y1_Tnp"/>
    <property type="match status" value="1"/>
</dbReference>
<dbReference type="EMBL" id="CP051651">
    <property type="protein sequence ID" value="QJD69363.1"/>
    <property type="molecule type" value="Genomic_DNA"/>
</dbReference>
<name>A0A7Z2VDB5_XANCA</name>
<evidence type="ECO:0000313" key="3">
    <source>
        <dbReference type="Proteomes" id="UP000503498"/>
    </source>
</evidence>